<sequence>MKVKLHSCRVKGNVDVFQMHRSPFHCQFTDACQLLQVVKSNAGQPLSETCIAHLATYVTQSWENDASEAKVQDTKTFIHHLLDSTGLPTQDTSTDQVIESFCKRSSAFPVVSPSITLLIAMQYIDRLKMKYKAVHGTPGCSRRMILVAYVLATKFLHASLSSIVCSQASPYAAQPKDLPSPPVSPKYQQELTNPNQYHYFKKTSKDNDKTAQTELSDLCSHFNYRMWRMENEFVQFLDNDLQVRQPKVLLAWSDSL</sequence>
<dbReference type="EMBL" id="MCGT01000019">
    <property type="protein sequence ID" value="ORX52018.1"/>
    <property type="molecule type" value="Genomic_DNA"/>
</dbReference>
<gene>
    <name evidence="1" type="ORF">DM01DRAFT_1384268</name>
</gene>
<evidence type="ECO:0008006" key="3">
    <source>
        <dbReference type="Google" id="ProtNLM"/>
    </source>
</evidence>
<evidence type="ECO:0000313" key="1">
    <source>
        <dbReference type="EMBL" id="ORX52018.1"/>
    </source>
</evidence>
<evidence type="ECO:0000313" key="2">
    <source>
        <dbReference type="Proteomes" id="UP000242146"/>
    </source>
</evidence>
<protein>
    <recommendedName>
        <fullName evidence="3">Cyclin N-terminal domain-containing protein</fullName>
    </recommendedName>
</protein>
<accession>A0A1X2GEP0</accession>
<dbReference type="AlphaFoldDB" id="A0A1X2GEP0"/>
<comment type="caution">
    <text evidence="1">The sequence shown here is derived from an EMBL/GenBank/DDBJ whole genome shotgun (WGS) entry which is preliminary data.</text>
</comment>
<keyword evidence="2" id="KW-1185">Reference proteome</keyword>
<dbReference type="Gene3D" id="1.10.472.10">
    <property type="entry name" value="Cyclin-like"/>
    <property type="match status" value="1"/>
</dbReference>
<dbReference type="Proteomes" id="UP000242146">
    <property type="component" value="Unassembled WGS sequence"/>
</dbReference>
<dbReference type="STRING" id="101127.A0A1X2GEP0"/>
<organism evidence="1 2">
    <name type="scientific">Hesseltinella vesiculosa</name>
    <dbReference type="NCBI Taxonomy" id="101127"/>
    <lineage>
        <taxon>Eukaryota</taxon>
        <taxon>Fungi</taxon>
        <taxon>Fungi incertae sedis</taxon>
        <taxon>Mucoromycota</taxon>
        <taxon>Mucoromycotina</taxon>
        <taxon>Mucoromycetes</taxon>
        <taxon>Mucorales</taxon>
        <taxon>Cunninghamellaceae</taxon>
        <taxon>Hesseltinella</taxon>
    </lineage>
</organism>
<proteinExistence type="predicted"/>
<reference evidence="1 2" key="1">
    <citation type="submission" date="2016-07" db="EMBL/GenBank/DDBJ databases">
        <title>Pervasive Adenine N6-methylation of Active Genes in Fungi.</title>
        <authorList>
            <consortium name="DOE Joint Genome Institute"/>
            <person name="Mondo S.J."/>
            <person name="Dannebaum R.O."/>
            <person name="Kuo R.C."/>
            <person name="Labutti K."/>
            <person name="Haridas S."/>
            <person name="Kuo A."/>
            <person name="Salamov A."/>
            <person name="Ahrendt S.R."/>
            <person name="Lipzen A."/>
            <person name="Sullivan W."/>
            <person name="Andreopoulos W.B."/>
            <person name="Clum A."/>
            <person name="Lindquist E."/>
            <person name="Daum C."/>
            <person name="Ramamoorthy G.K."/>
            <person name="Gryganskyi A."/>
            <person name="Culley D."/>
            <person name="Magnuson J.K."/>
            <person name="James T.Y."/>
            <person name="O'Malley M.A."/>
            <person name="Stajich J.E."/>
            <person name="Spatafora J.W."/>
            <person name="Visel A."/>
            <person name="Grigoriev I.V."/>
        </authorList>
    </citation>
    <scope>NUCLEOTIDE SEQUENCE [LARGE SCALE GENOMIC DNA]</scope>
    <source>
        <strain evidence="1 2">NRRL 3301</strain>
    </source>
</reference>
<dbReference type="OrthoDB" id="244495at2759"/>
<name>A0A1X2GEP0_9FUNG</name>